<name>A0ACC3ZKX9_COLTU</name>
<evidence type="ECO:0000313" key="2">
    <source>
        <dbReference type="Proteomes" id="UP000805649"/>
    </source>
</evidence>
<keyword evidence="2" id="KW-1185">Reference proteome</keyword>
<sequence length="2649" mass="288956">MPQTKKPEPIAIVGMGCRWAGGVRDVPGLWEFLTNNRSEYKDWAEPRFSVNGFYHPNPDRPGTTAAKGGYLTDDPRLFDPAFFGISGLEAETIDPSQRKLLEVVYEAFESAGETWESVNGTRTGVYVADISYDNAYAQTRDFDYARPHATTGVSHNMLSNRINYVFNLSGPSVTIDSACTSSLYGLHIAMQAIRDGDCDSAIVATSNWIMDPSMQIAMDKLGALSATSMSHAFDAAADGYARGEGFAAIYLKTPEKAMQDGSPIRALVRGSAIGANGRSSGITHPSGSAQEDIIRKAYANAGGLLPSNTPFLECHGTGTRVGDPLEVEAAGNVFGLGRSDDPDDRLLIGSVKTNLGHTEGAAALASIFKVVLALEAGMIPPSVGVKTLNPKIDFDKAKAKVVTELMPWPKGKPRRASVTSAGFGGSIGHCIIDHVNVVYPEYTKPDFIVHKASVFANGTQSMDITNEPTRLPHVNADARFPETQHQNGFATNHHPTLLCEPRTVGKADAVTRKFVLLPFSAHNDTSLKANIAILSHDIGRHSLADVAYTLAARRSKLPRRTFRIVDHENSGRELVEDVQQIFTSPSEDARLGFVFTGQGAQWHAMGAQLLEYKAFRATIKHLDQVLVILPGKPPAWTLIDVLSGNYNAEHVQMPEISQPACTAVQIGLVDLLATWSIRPSGVIGHSSGEIAAAYAGGFITAAEAIAAAYLRGHAVSRNKRRGAMLAVGLSIEETHIYLKGLEQDIKIAAYNSPGSLTLSGDQDSIEVLAATLTSDGVFNRLLKTGGNAYHSHHMGAIGENYEALLTAGFDHLKKLGLRDQRHRYPLTHWTSSVTPNKKMTAEELRPSYWRANLESAVRFTEAITSLLEQEDQGVGAFLEIGPHTALKSPLNQINKGIGRALPYVGSLKRDEDNRMSLLNLAGNLFCLNTKINLAAVNATDDNDTEAQQTLIHGVTAKDLPPYQYTYGPISYFESRLSKEFRLRKVPRHDLTGSKLAGSAKLRPQFRNILRLKDLPWLGEHRLLPDAVFPAAGYMCMAMVAASQVYDEFPNALSVSGYSLRNVDIKTALKIPEDQYGIEIMLSLELTDTETAKKPAWATFSVSSVARDSDQWTEHCTGQVMVDVSNDCLHDKMRVSDTEESRAVNTQAWYKKFASIGLGYGTAFQALSNIRADPMENLASARLNLKTTSGTIKGGESGYPIHPASLDSVIQLGLLASHGGQTERLSSAFVPVHLSQLYLRAGNDQDWGTAVASGELRGLRSAYLKLQLQDQAGGIVLNVEELRCVRYNLDEQTAGKSHTQAFSSPFLRMIYKPDFRTLSKRQIQTLFKPPPENLSCVPALEHLEFMAALIAVDVYERLINGLDPATWINTNSNTHYIEWIRRIVEEGASKEILEAKMSPALQRLQSIRDEYQECKNLVEANALLRLHENMEDILQNRKMGEEVLGQGGLLADFFDKSLLLIGAYPQLVNIFGSMSHANPSLRILEIKGGRGRTAKAILERLTSENGIKFYRDYTVTDISEAALQTSQEELAGYHDVTFSILDMEQDTLSQGYQEAAYDVVVASQAIHTASSITKALENVRRLLKPGGKLVLVEATGSINSNWVGLVGGAQASFWHTFEDGRINSPLLDVQAWDSALLSTGFSGSELVLDDYPRPRTHSTVIVSTLAEHKDPGRQTPDLPVVCLLHSQEGAPKLLDQLKNTLQGRGQNTKTIILENVLSEMPDNARVIAFLDGEYLMLDADQRRLDVFKHLARHTASMVWITSTGMAQGRSPNGSVLGGLLRTIATEAPTGRFFSVDVDADNFNMNPADTEEFLRILVVREENLQQLARGDNVEDGEFAWHTGCWWVSRLVPEMALRGYAEQHVRPATHNFKVLPLDSQGPMRVDFETPGILSSIFFCPYTELLRQPLPPNFLEVKVAAVGLNWKDLALSAGRFDGNNLSSEYAGVVTQVGTNAGDYFAVGDRVYGLGKGHFGNYARVPMEMARKVGPDDDLVKVATMPVVYMTAIYAFEHLTRLRRGQKVLIQSASGGLGLGAIQLARAKGAEVFAAAGSPEKLRFLVESIGVSPSNVYLAREPAELIRTISATQNGGFDVILSTAQGEMLYQTMKALAPLGHLIDVGRMDVSDAKTIGLELFQKSASLSSFDLVRVVDHDPELGAQLMKTVDEHYRAGLIGPILPLATSDISQLDQTMLAFSKGKHVGKLVVTFLNPDSLVRMVPATPVSKFDTEAWYIVAGGLSGLGRSIILWMAERGARYIAILSRRGDTAPEAQSLVNDMAKRGVQMWPVACDLANQRQVMQAIEQASATKPIKGVVHCAVLYEDISFDRLSLEGWRNGLAAKVTGTMNLHEATKGLSLDFFVMTTSILSVVSFATQSAYNAANNFQDHFARYRRRLGLPATAAQFGLVNDVGHLSTVALTLDLMNRNKVVTISESQFLQLLEPAFLSQEATQAGSTFTGVADDPLAAATYVTCVNPADMAAREHDDGDLASSNSPSPRWYSDGRVSHVIRAFEDALRHQRESGNTSTFGPDGTDNGPRANTARLRRDFDEIMNRTCAAADGGSDHRSLYRSNAIELVTIAISGAVANMLLMDIAGVSTMRSVADHGVDSLIAAELRHWLHLALGSKISMIDLLDPHMNIKALAAHIVDAAMTAHK</sequence>
<protein>
    <submittedName>
        <fullName evidence="1">Polyketide synthase</fullName>
    </submittedName>
</protein>
<reference evidence="1 2" key="1">
    <citation type="journal article" date="2020" name="Phytopathology">
        <title>Genome Sequence Resources of Colletotrichum truncatum, C. plurivorum, C. musicola, and C. sojae: Four Species Pathogenic to Soybean (Glycine max).</title>
        <authorList>
            <person name="Rogerio F."/>
            <person name="Boufleur T.R."/>
            <person name="Ciampi-Guillardi M."/>
            <person name="Sukno S.A."/>
            <person name="Thon M.R."/>
            <person name="Massola Junior N.S."/>
            <person name="Baroncelli R."/>
        </authorList>
    </citation>
    <scope>NUCLEOTIDE SEQUENCE [LARGE SCALE GENOMIC DNA]</scope>
    <source>
        <strain evidence="1 2">CMES1059</strain>
    </source>
</reference>
<dbReference type="EMBL" id="VUJX02000001">
    <property type="protein sequence ID" value="KAL0944792.1"/>
    <property type="molecule type" value="Genomic_DNA"/>
</dbReference>
<accession>A0ACC3ZKX9</accession>
<organism evidence="1 2">
    <name type="scientific">Colletotrichum truncatum</name>
    <name type="common">Anthracnose fungus</name>
    <name type="synonym">Colletotrichum capsici</name>
    <dbReference type="NCBI Taxonomy" id="5467"/>
    <lineage>
        <taxon>Eukaryota</taxon>
        <taxon>Fungi</taxon>
        <taxon>Dikarya</taxon>
        <taxon>Ascomycota</taxon>
        <taxon>Pezizomycotina</taxon>
        <taxon>Sordariomycetes</taxon>
        <taxon>Hypocreomycetidae</taxon>
        <taxon>Glomerellales</taxon>
        <taxon>Glomerellaceae</taxon>
        <taxon>Colletotrichum</taxon>
        <taxon>Colletotrichum truncatum species complex</taxon>
    </lineage>
</organism>
<dbReference type="Proteomes" id="UP000805649">
    <property type="component" value="Unassembled WGS sequence"/>
</dbReference>
<gene>
    <name evidence="1" type="ORF">CTRU02_202679</name>
</gene>
<proteinExistence type="predicted"/>
<comment type="caution">
    <text evidence="1">The sequence shown here is derived from an EMBL/GenBank/DDBJ whole genome shotgun (WGS) entry which is preliminary data.</text>
</comment>
<evidence type="ECO:0000313" key="1">
    <source>
        <dbReference type="EMBL" id="KAL0944792.1"/>
    </source>
</evidence>